<protein>
    <recommendedName>
        <fullName evidence="3">Peptidyl-prolyl cis-trans isomerase</fullName>
    </recommendedName>
</protein>
<evidence type="ECO:0000313" key="1">
    <source>
        <dbReference type="EMBL" id="MBM7621736.1"/>
    </source>
</evidence>
<keyword evidence="2" id="KW-1185">Reference proteome</keyword>
<accession>A0ABS2P452</accession>
<gene>
    <name evidence="1" type="ORF">JOC95_003644</name>
</gene>
<evidence type="ECO:0008006" key="3">
    <source>
        <dbReference type="Google" id="ProtNLM"/>
    </source>
</evidence>
<comment type="caution">
    <text evidence="1">The sequence shown here is derived from an EMBL/GenBank/DDBJ whole genome shotgun (WGS) entry which is preliminary data.</text>
</comment>
<proteinExistence type="predicted"/>
<sequence>MESIIRIEGKVQYSITLDPGVWIFDDRRLDLDTYFTEQSAEEIDELEAYTKAASKQWEREISEGAIQPPTLKTERKYKKEQLLTGSFGIKFAPFLKNAEPLEDASSVVFVSGKTEVEIPLAKAQDVVFGFSQKGKPLKDDGPVHVYFGDGSNQLSPLKHVNRIIVK</sequence>
<dbReference type="RefSeq" id="WP_204418509.1">
    <property type="nucleotide sequence ID" value="NZ_JAFBED010000010.1"/>
</dbReference>
<dbReference type="Proteomes" id="UP000737402">
    <property type="component" value="Unassembled WGS sequence"/>
</dbReference>
<evidence type="ECO:0000313" key="2">
    <source>
        <dbReference type="Proteomes" id="UP000737402"/>
    </source>
</evidence>
<reference evidence="1 2" key="1">
    <citation type="submission" date="2021-01" db="EMBL/GenBank/DDBJ databases">
        <title>Genomic Encyclopedia of Type Strains, Phase IV (KMG-IV): sequencing the most valuable type-strain genomes for metagenomic binning, comparative biology and taxonomic classification.</title>
        <authorList>
            <person name="Goeker M."/>
        </authorList>
    </citation>
    <scope>NUCLEOTIDE SEQUENCE [LARGE SCALE GENOMIC DNA]</scope>
    <source>
        <strain evidence="1 2">DSM 25879</strain>
    </source>
</reference>
<name>A0ABS2P452_9BACI</name>
<dbReference type="EMBL" id="JAFBED010000010">
    <property type="protein sequence ID" value="MBM7621736.1"/>
    <property type="molecule type" value="Genomic_DNA"/>
</dbReference>
<organism evidence="1 2">
    <name type="scientific">Sutcliffiella tianshenii</name>
    <dbReference type="NCBI Taxonomy" id="1463404"/>
    <lineage>
        <taxon>Bacteria</taxon>
        <taxon>Bacillati</taxon>
        <taxon>Bacillota</taxon>
        <taxon>Bacilli</taxon>
        <taxon>Bacillales</taxon>
        <taxon>Bacillaceae</taxon>
        <taxon>Sutcliffiella</taxon>
    </lineage>
</organism>